<dbReference type="InterPro" id="IPR036398">
    <property type="entry name" value="CA_dom_sf"/>
</dbReference>
<dbReference type="AlphaFoldDB" id="A0A9N7YN80"/>
<dbReference type="InterPro" id="IPR001148">
    <property type="entry name" value="CA_dom"/>
</dbReference>
<protein>
    <recommendedName>
        <fullName evidence="2">Alpha-carbonic anhydrase domain-containing protein</fullName>
    </recommendedName>
</protein>
<evidence type="ECO:0000256" key="1">
    <source>
        <dbReference type="SAM" id="MobiDB-lite"/>
    </source>
</evidence>
<dbReference type="Gene3D" id="3.10.200.10">
    <property type="entry name" value="Alpha carbonic anhydrase"/>
    <property type="match status" value="1"/>
</dbReference>
<dbReference type="EMBL" id="CADEAL010002101">
    <property type="protein sequence ID" value="CAB1438022.1"/>
    <property type="molecule type" value="Genomic_DNA"/>
</dbReference>
<evidence type="ECO:0000259" key="2">
    <source>
        <dbReference type="PROSITE" id="PS51144"/>
    </source>
</evidence>
<name>A0A9N7YN80_PLEPL</name>
<proteinExistence type="predicted"/>
<evidence type="ECO:0000313" key="3">
    <source>
        <dbReference type="EMBL" id="CAB1438022.1"/>
    </source>
</evidence>
<comment type="caution">
    <text evidence="3">The sequence shown here is derived from an EMBL/GenBank/DDBJ whole genome shotgun (WGS) entry which is preliminary data.</text>
</comment>
<dbReference type="SUPFAM" id="SSF51069">
    <property type="entry name" value="Carbonic anhydrase"/>
    <property type="match status" value="1"/>
</dbReference>
<evidence type="ECO:0000313" key="4">
    <source>
        <dbReference type="Proteomes" id="UP001153269"/>
    </source>
</evidence>
<dbReference type="PROSITE" id="PS51144">
    <property type="entry name" value="ALPHA_CA_2"/>
    <property type="match status" value="1"/>
</dbReference>
<keyword evidence="4" id="KW-1185">Reference proteome</keyword>
<feature type="non-terminal residue" evidence="3">
    <location>
        <position position="108"/>
    </location>
</feature>
<dbReference type="Proteomes" id="UP001153269">
    <property type="component" value="Unassembled WGS sequence"/>
</dbReference>
<gene>
    <name evidence="3" type="ORF">PLEPLA_LOCUS25990</name>
</gene>
<accession>A0A9N7YN80</accession>
<feature type="domain" description="Alpha-carbonic anhydrase" evidence="2">
    <location>
        <begin position="43"/>
        <end position="108"/>
    </location>
</feature>
<sequence>MFLTLPERRACQPVASDDHPTYAEDRHHGRTGIMRERRAAGDPYWSYSGNHGPRRWEASYPECASKNQSPVDIADEQALVSEEYQQLVFDKFSTESSNQTTMKNTGKT</sequence>
<feature type="region of interest" description="Disordered" evidence="1">
    <location>
        <begin position="1"/>
        <end position="39"/>
    </location>
</feature>
<reference evidence="3" key="1">
    <citation type="submission" date="2020-03" db="EMBL/GenBank/DDBJ databases">
        <authorList>
            <person name="Weist P."/>
        </authorList>
    </citation>
    <scope>NUCLEOTIDE SEQUENCE</scope>
</reference>
<organism evidence="3 4">
    <name type="scientific">Pleuronectes platessa</name>
    <name type="common">European plaice</name>
    <dbReference type="NCBI Taxonomy" id="8262"/>
    <lineage>
        <taxon>Eukaryota</taxon>
        <taxon>Metazoa</taxon>
        <taxon>Chordata</taxon>
        <taxon>Craniata</taxon>
        <taxon>Vertebrata</taxon>
        <taxon>Euteleostomi</taxon>
        <taxon>Actinopterygii</taxon>
        <taxon>Neopterygii</taxon>
        <taxon>Teleostei</taxon>
        <taxon>Neoteleostei</taxon>
        <taxon>Acanthomorphata</taxon>
        <taxon>Carangaria</taxon>
        <taxon>Pleuronectiformes</taxon>
        <taxon>Pleuronectoidei</taxon>
        <taxon>Pleuronectidae</taxon>
        <taxon>Pleuronectes</taxon>
    </lineage>
</organism>
<dbReference type="Pfam" id="PF00194">
    <property type="entry name" value="Carb_anhydrase"/>
    <property type="match status" value="1"/>
</dbReference>